<keyword evidence="10" id="KW-0479">Metal-binding</keyword>
<keyword evidence="10" id="KW-0813">Transport</keyword>
<keyword evidence="5 10" id="KW-0472">Membrane</keyword>
<dbReference type="GO" id="GO:0046872">
    <property type="term" value="F:metal ion binding"/>
    <property type="evidence" value="ECO:0007669"/>
    <property type="project" value="UniProtKB-KW"/>
</dbReference>
<dbReference type="EMBL" id="CP041372">
    <property type="protein sequence ID" value="QKS69968.1"/>
    <property type="molecule type" value="Genomic_DNA"/>
</dbReference>
<dbReference type="KEGG" id="psua:FLK61_24645"/>
<feature type="transmembrane region" description="Helical" evidence="10">
    <location>
        <begin position="61"/>
        <end position="80"/>
    </location>
</feature>
<keyword evidence="10" id="KW-0915">Sodium</keyword>
<accession>A0A859FB01</accession>
<feature type="binding site" evidence="10">
    <location>
        <position position="71"/>
    </location>
    <ligand>
        <name>Na(+)</name>
        <dbReference type="ChEBI" id="CHEBI:29101"/>
        <note>structural</note>
    </ligand>
</feature>
<dbReference type="GO" id="GO:0140114">
    <property type="term" value="P:cellular detoxification of fluoride"/>
    <property type="evidence" value="ECO:0007669"/>
    <property type="project" value="UniProtKB-UniRule"/>
</dbReference>
<keyword evidence="10" id="KW-0406">Ion transport</keyword>
<keyword evidence="4 10" id="KW-1133">Transmembrane helix</keyword>
<feature type="transmembrane region" description="Helical" evidence="10">
    <location>
        <begin position="27"/>
        <end position="54"/>
    </location>
</feature>
<feature type="binding site" evidence="10">
    <location>
        <position position="74"/>
    </location>
    <ligand>
        <name>Na(+)</name>
        <dbReference type="ChEBI" id="CHEBI:29101"/>
        <note>structural</note>
    </ligand>
</feature>
<comment type="similarity">
    <text evidence="7 10">Belongs to the fluoride channel Fluc/FEX (TC 1.A.43) family.</text>
</comment>
<dbReference type="InterPro" id="IPR003691">
    <property type="entry name" value="FluC"/>
</dbReference>
<reference evidence="12" key="1">
    <citation type="submission" date="2019-07" db="EMBL/GenBank/DDBJ databases">
        <title>Bacillus alkalisoli sp. nov. isolated from saline soil.</title>
        <authorList>
            <person name="Sun J.-Q."/>
            <person name="Xu L."/>
        </authorList>
    </citation>
    <scope>NUCLEOTIDE SEQUENCE [LARGE SCALE GENOMIC DNA]</scope>
    <source>
        <strain evidence="12">M4U3P1</strain>
    </source>
</reference>
<dbReference type="PANTHER" id="PTHR28259">
    <property type="entry name" value="FLUORIDE EXPORT PROTEIN 1-RELATED"/>
    <property type="match status" value="1"/>
</dbReference>
<organism evidence="11 12">
    <name type="scientific">Paenalkalicoccus suaedae</name>
    <dbReference type="NCBI Taxonomy" id="2592382"/>
    <lineage>
        <taxon>Bacteria</taxon>
        <taxon>Bacillati</taxon>
        <taxon>Bacillota</taxon>
        <taxon>Bacilli</taxon>
        <taxon>Bacillales</taxon>
        <taxon>Bacillaceae</taxon>
        <taxon>Paenalkalicoccus</taxon>
    </lineage>
</organism>
<proteinExistence type="inferred from homology"/>
<evidence type="ECO:0000256" key="5">
    <source>
        <dbReference type="ARBA" id="ARBA00023136"/>
    </source>
</evidence>
<evidence type="ECO:0000256" key="4">
    <source>
        <dbReference type="ARBA" id="ARBA00022989"/>
    </source>
</evidence>
<gene>
    <name evidence="10 11" type="primary">crcB</name>
    <name evidence="10" type="synonym">fluC</name>
    <name evidence="11" type="ORF">FLK61_24645</name>
</gene>
<evidence type="ECO:0000256" key="2">
    <source>
        <dbReference type="ARBA" id="ARBA00022475"/>
    </source>
</evidence>
<keyword evidence="12" id="KW-1185">Reference proteome</keyword>
<keyword evidence="2 10" id="KW-1003">Cell membrane</keyword>
<feature type="transmembrane region" description="Helical" evidence="10">
    <location>
        <begin position="92"/>
        <end position="117"/>
    </location>
</feature>
<dbReference type="Pfam" id="PF02537">
    <property type="entry name" value="CRCB"/>
    <property type="match status" value="1"/>
</dbReference>
<dbReference type="GO" id="GO:0005886">
    <property type="term" value="C:plasma membrane"/>
    <property type="evidence" value="ECO:0007669"/>
    <property type="project" value="UniProtKB-SubCell"/>
</dbReference>
<evidence type="ECO:0000313" key="11">
    <source>
        <dbReference type="EMBL" id="QKS69968.1"/>
    </source>
</evidence>
<evidence type="ECO:0000256" key="8">
    <source>
        <dbReference type="ARBA" id="ARBA00035585"/>
    </source>
</evidence>
<evidence type="ECO:0000256" key="10">
    <source>
        <dbReference type="HAMAP-Rule" id="MF_00454"/>
    </source>
</evidence>
<protein>
    <recommendedName>
        <fullName evidence="10">Fluoride-specific ion channel FluC</fullName>
    </recommendedName>
</protein>
<evidence type="ECO:0000256" key="9">
    <source>
        <dbReference type="ARBA" id="ARBA00049940"/>
    </source>
</evidence>
<keyword evidence="6 10" id="KW-0407">Ion channel</keyword>
<comment type="activity regulation">
    <text evidence="10">Na(+) is not transported, but it plays an essential structural role and its presence is essential for fluoride channel function.</text>
</comment>
<evidence type="ECO:0000256" key="6">
    <source>
        <dbReference type="ARBA" id="ARBA00023303"/>
    </source>
</evidence>
<dbReference type="NCBIfam" id="TIGR00494">
    <property type="entry name" value="crcB"/>
    <property type="match status" value="1"/>
</dbReference>
<name>A0A859FB01_9BACI</name>
<dbReference type="GO" id="GO:0062054">
    <property type="term" value="F:fluoride channel activity"/>
    <property type="evidence" value="ECO:0007669"/>
    <property type="project" value="UniProtKB-UniRule"/>
</dbReference>
<dbReference type="HAMAP" id="MF_00454">
    <property type="entry name" value="FluC"/>
    <property type="match status" value="1"/>
</dbReference>
<evidence type="ECO:0000313" key="12">
    <source>
        <dbReference type="Proteomes" id="UP000318138"/>
    </source>
</evidence>
<comment type="function">
    <text evidence="9 10">Fluoride-specific ion channel. Important for reducing fluoride concentration in the cell, thus reducing its toxicity.</text>
</comment>
<comment type="catalytic activity">
    <reaction evidence="8">
        <text>fluoride(in) = fluoride(out)</text>
        <dbReference type="Rhea" id="RHEA:76159"/>
        <dbReference type="ChEBI" id="CHEBI:17051"/>
    </reaction>
    <physiologicalReaction direction="left-to-right" evidence="8">
        <dbReference type="Rhea" id="RHEA:76160"/>
    </physiologicalReaction>
</comment>
<evidence type="ECO:0000256" key="1">
    <source>
        <dbReference type="ARBA" id="ARBA00004651"/>
    </source>
</evidence>
<evidence type="ECO:0000256" key="7">
    <source>
        <dbReference type="ARBA" id="ARBA00035120"/>
    </source>
</evidence>
<comment type="subcellular location">
    <subcellularLocation>
        <location evidence="1 10">Cell membrane</location>
        <topology evidence="1 10">Multi-pass membrane protein</topology>
    </subcellularLocation>
</comment>
<dbReference type="RefSeq" id="WP_176008012.1">
    <property type="nucleotide sequence ID" value="NZ_CP041372.2"/>
</dbReference>
<dbReference type="PANTHER" id="PTHR28259:SF1">
    <property type="entry name" value="FLUORIDE EXPORT PROTEIN 1-RELATED"/>
    <property type="match status" value="1"/>
</dbReference>
<evidence type="ECO:0000256" key="3">
    <source>
        <dbReference type="ARBA" id="ARBA00022692"/>
    </source>
</evidence>
<dbReference type="Proteomes" id="UP000318138">
    <property type="component" value="Chromosome"/>
</dbReference>
<sequence>MTFLLVALGGAIGAVARYLLGLRFAKVYLFSTIPLAIFIVNCIGSFLLGLMTVLFLESPSLFLLLGVGLCGAFTTFSTFSVEVVQLLRASKWSAAVVHVLITMVGVLLSFLTGVWLVGI</sequence>
<dbReference type="AlphaFoldDB" id="A0A859FB01"/>
<keyword evidence="3 10" id="KW-0812">Transmembrane</keyword>